<feature type="compositionally biased region" description="Basic and acidic residues" evidence="1">
    <location>
        <begin position="30"/>
        <end position="52"/>
    </location>
</feature>
<protein>
    <submittedName>
        <fullName evidence="2">Uncharacterized protein</fullName>
    </submittedName>
</protein>
<gene>
    <name evidence="2" type="ORF">ANCDUO_21753</name>
</gene>
<dbReference type="AlphaFoldDB" id="A0A0C2FTE3"/>
<feature type="non-terminal residue" evidence="2">
    <location>
        <position position="1"/>
    </location>
</feature>
<dbReference type="Proteomes" id="UP000054047">
    <property type="component" value="Unassembled WGS sequence"/>
</dbReference>
<evidence type="ECO:0000313" key="2">
    <source>
        <dbReference type="EMBL" id="KIH48181.1"/>
    </source>
</evidence>
<name>A0A0C2FTE3_9BILA</name>
<keyword evidence="3" id="KW-1185">Reference proteome</keyword>
<proteinExistence type="predicted"/>
<evidence type="ECO:0000313" key="3">
    <source>
        <dbReference type="Proteomes" id="UP000054047"/>
    </source>
</evidence>
<feature type="region of interest" description="Disordered" evidence="1">
    <location>
        <begin position="30"/>
        <end position="64"/>
    </location>
</feature>
<reference evidence="2 3" key="1">
    <citation type="submission" date="2013-12" db="EMBL/GenBank/DDBJ databases">
        <title>Draft genome of the parsitic nematode Ancylostoma duodenale.</title>
        <authorList>
            <person name="Mitreva M."/>
        </authorList>
    </citation>
    <scope>NUCLEOTIDE SEQUENCE [LARGE SCALE GENOMIC DNA]</scope>
    <source>
        <strain evidence="2 3">Zhejiang</strain>
    </source>
</reference>
<sequence length="91" mass="10816">TLLAHLLDLVDLTALVDLRLRLERERRDLERRERERRARRDVPRRDRERDGDGDSLPPRDFLAPRRDRDRLPLLDFPAAGNWHTLTPGISM</sequence>
<dbReference type="EMBL" id="KN761846">
    <property type="protein sequence ID" value="KIH48181.1"/>
    <property type="molecule type" value="Genomic_DNA"/>
</dbReference>
<organism evidence="2 3">
    <name type="scientific">Ancylostoma duodenale</name>
    <dbReference type="NCBI Taxonomy" id="51022"/>
    <lineage>
        <taxon>Eukaryota</taxon>
        <taxon>Metazoa</taxon>
        <taxon>Ecdysozoa</taxon>
        <taxon>Nematoda</taxon>
        <taxon>Chromadorea</taxon>
        <taxon>Rhabditida</taxon>
        <taxon>Rhabditina</taxon>
        <taxon>Rhabditomorpha</taxon>
        <taxon>Strongyloidea</taxon>
        <taxon>Ancylostomatidae</taxon>
        <taxon>Ancylostomatinae</taxon>
        <taxon>Ancylostoma</taxon>
    </lineage>
</organism>
<accession>A0A0C2FTE3</accession>
<evidence type="ECO:0000256" key="1">
    <source>
        <dbReference type="SAM" id="MobiDB-lite"/>
    </source>
</evidence>